<proteinExistence type="inferred from homology"/>
<feature type="domain" description="UspA" evidence="2">
    <location>
        <begin position="1"/>
        <end position="146"/>
    </location>
</feature>
<evidence type="ECO:0000256" key="1">
    <source>
        <dbReference type="ARBA" id="ARBA00008791"/>
    </source>
</evidence>
<evidence type="ECO:0000313" key="4">
    <source>
        <dbReference type="Proteomes" id="UP000288623"/>
    </source>
</evidence>
<protein>
    <submittedName>
        <fullName evidence="3">Universal stress protein UspA</fullName>
    </submittedName>
</protein>
<dbReference type="InterPro" id="IPR014729">
    <property type="entry name" value="Rossmann-like_a/b/a_fold"/>
</dbReference>
<dbReference type="Pfam" id="PF00582">
    <property type="entry name" value="Usp"/>
    <property type="match status" value="1"/>
</dbReference>
<reference evidence="3 4" key="1">
    <citation type="submission" date="2014-11" db="EMBL/GenBank/DDBJ databases">
        <title>Genome sequence and analysis of novel Kurthia sp.</title>
        <authorList>
            <person name="Lawson J.N."/>
            <person name="Gonzalez J.E."/>
            <person name="Rinauldi L."/>
            <person name="Xuan Z."/>
            <person name="Firman A."/>
            <person name="Shaddox L."/>
            <person name="Trudeau A."/>
            <person name="Shah S."/>
            <person name="Reiman D."/>
        </authorList>
    </citation>
    <scope>NUCLEOTIDE SEQUENCE [LARGE SCALE GENOMIC DNA]</scope>
    <source>
        <strain evidence="3 4">3B1D</strain>
    </source>
</reference>
<dbReference type="Proteomes" id="UP000288623">
    <property type="component" value="Unassembled WGS sequence"/>
</dbReference>
<sequence length="146" mass="15880">MFEKILVAIDESDLNAKILEAAAELASLNNGIVTIVNVHQNPIAPAYPYDVTRDYVKTVNEGLLKDSEERLEKAKEIVLSKHPECVIELVSLAGNPADKMLEYAEETKQSVIVIGSRGLRGLKGMLLGSVSSKIAQLSPCQVLIVH</sequence>
<dbReference type="RefSeq" id="WP_126991494.1">
    <property type="nucleotide sequence ID" value="NZ_JTFC01000039.1"/>
</dbReference>
<dbReference type="EMBL" id="JTFC01000039">
    <property type="protein sequence ID" value="RUS53236.1"/>
    <property type="molecule type" value="Genomic_DNA"/>
</dbReference>
<dbReference type="InterPro" id="IPR006016">
    <property type="entry name" value="UspA"/>
</dbReference>
<dbReference type="SUPFAM" id="SSF52402">
    <property type="entry name" value="Adenine nucleotide alpha hydrolases-like"/>
    <property type="match status" value="1"/>
</dbReference>
<dbReference type="InterPro" id="IPR006015">
    <property type="entry name" value="Universal_stress_UspA"/>
</dbReference>
<comment type="caution">
    <text evidence="3">The sequence shown here is derived from an EMBL/GenBank/DDBJ whole genome shotgun (WGS) entry which is preliminary data.</text>
</comment>
<keyword evidence="4" id="KW-1185">Reference proteome</keyword>
<accession>A0A433RRA2</accession>
<evidence type="ECO:0000313" key="3">
    <source>
        <dbReference type="EMBL" id="RUS53236.1"/>
    </source>
</evidence>
<dbReference type="Gene3D" id="3.40.50.620">
    <property type="entry name" value="HUPs"/>
    <property type="match status" value="1"/>
</dbReference>
<name>A0A433RRA2_9BACL</name>
<dbReference type="PANTHER" id="PTHR46268:SF6">
    <property type="entry name" value="UNIVERSAL STRESS PROTEIN UP12"/>
    <property type="match status" value="1"/>
</dbReference>
<organism evidence="3 4">
    <name type="scientific">Candidatus Kurthia intestinigallinarum</name>
    <dbReference type="NCBI Taxonomy" id="1562256"/>
    <lineage>
        <taxon>Bacteria</taxon>
        <taxon>Bacillati</taxon>
        <taxon>Bacillota</taxon>
        <taxon>Bacilli</taxon>
        <taxon>Bacillales</taxon>
        <taxon>Caryophanaceae</taxon>
        <taxon>Kurthia</taxon>
    </lineage>
</organism>
<dbReference type="OrthoDB" id="9777884at2"/>
<dbReference type="AlphaFoldDB" id="A0A433RRA2"/>
<comment type="similarity">
    <text evidence="1">Belongs to the universal stress protein A family.</text>
</comment>
<dbReference type="PANTHER" id="PTHR46268">
    <property type="entry name" value="STRESS RESPONSE PROTEIN NHAX"/>
    <property type="match status" value="1"/>
</dbReference>
<dbReference type="PRINTS" id="PR01438">
    <property type="entry name" value="UNVRSLSTRESS"/>
</dbReference>
<dbReference type="CDD" id="cd00293">
    <property type="entry name" value="USP-like"/>
    <property type="match status" value="1"/>
</dbReference>
<gene>
    <name evidence="3" type="ORF">QI30_15400</name>
</gene>
<evidence type="ECO:0000259" key="2">
    <source>
        <dbReference type="Pfam" id="PF00582"/>
    </source>
</evidence>